<accession>A0A2G4SS09</accession>
<dbReference type="RefSeq" id="XP_023465243.1">
    <property type="nucleotide sequence ID" value="XM_023608909.1"/>
</dbReference>
<organism evidence="1 2">
    <name type="scientific">Rhizopus microsporus ATCC 52813</name>
    <dbReference type="NCBI Taxonomy" id="1340429"/>
    <lineage>
        <taxon>Eukaryota</taxon>
        <taxon>Fungi</taxon>
        <taxon>Fungi incertae sedis</taxon>
        <taxon>Mucoromycota</taxon>
        <taxon>Mucoromycotina</taxon>
        <taxon>Mucoromycetes</taxon>
        <taxon>Mucorales</taxon>
        <taxon>Mucorineae</taxon>
        <taxon>Rhizopodaceae</taxon>
        <taxon>Rhizopus</taxon>
    </lineage>
</organism>
<reference evidence="1 2" key="1">
    <citation type="journal article" date="2016" name="Proc. Natl. Acad. Sci. U.S.A.">
        <title>Lipid metabolic changes in an early divergent fungus govern the establishment of a mutualistic symbiosis with endobacteria.</title>
        <authorList>
            <person name="Lastovetsky O.A."/>
            <person name="Gaspar M.L."/>
            <person name="Mondo S.J."/>
            <person name="LaButti K.M."/>
            <person name="Sandor L."/>
            <person name="Grigoriev I.V."/>
            <person name="Henry S.A."/>
            <person name="Pawlowska T.E."/>
        </authorList>
    </citation>
    <scope>NUCLEOTIDE SEQUENCE [LARGE SCALE GENOMIC DNA]</scope>
    <source>
        <strain evidence="1 2">ATCC 52813</strain>
    </source>
</reference>
<evidence type="ECO:0000313" key="2">
    <source>
        <dbReference type="Proteomes" id="UP000242254"/>
    </source>
</evidence>
<gene>
    <name evidence="1" type="ORF">RHIMIDRAFT_238199</name>
</gene>
<dbReference type="EMBL" id="KZ303851">
    <property type="protein sequence ID" value="PHZ11535.1"/>
    <property type="molecule type" value="Genomic_DNA"/>
</dbReference>
<protein>
    <submittedName>
        <fullName evidence="1">Uncharacterized protein</fullName>
    </submittedName>
</protein>
<proteinExistence type="predicted"/>
<dbReference type="STRING" id="1340429.A0A2G4SS09"/>
<dbReference type="AlphaFoldDB" id="A0A2G4SS09"/>
<sequence>MLSSQIFEHILNLLDQESDLLQLKPTTMISETSYVTYIWLPLFRKLFHTGTNIQIKTGEATFPFSTDFMHRLYPGASNVAGFKIDLRFVVHQGALKFDVCSIEACSNSEKGDKIITGEEKLNWEVKDDVDEMMSLVRHGSRACTAWGMQLLRPSCLIFFLHLSDQGLYIALPRFDIVLPRSTAELIKFEKTMVDFLTFRREVLKSVNFVMEHFVSNKQLKSLNRPKVQMISATIQLLLLFLKALISLRSV</sequence>
<keyword evidence="2" id="KW-1185">Reference proteome</keyword>
<name>A0A2G4SS09_RHIZD</name>
<dbReference type="Proteomes" id="UP000242254">
    <property type="component" value="Unassembled WGS sequence"/>
</dbReference>
<evidence type="ECO:0000313" key="1">
    <source>
        <dbReference type="EMBL" id="PHZ11535.1"/>
    </source>
</evidence>
<dbReference type="GeneID" id="35439899"/>